<feature type="transmembrane region" description="Helical" evidence="11">
    <location>
        <begin position="133"/>
        <end position="151"/>
    </location>
</feature>
<keyword evidence="10 11" id="KW-0472">Membrane</keyword>
<evidence type="ECO:0000313" key="13">
    <source>
        <dbReference type="Proteomes" id="UP000008312"/>
    </source>
</evidence>
<gene>
    <name evidence="12" type="ORF">GSBLH_T00000221001</name>
</gene>
<dbReference type="AlphaFoldDB" id="D8LVG8"/>
<evidence type="ECO:0000256" key="2">
    <source>
        <dbReference type="ARBA" id="ARBA00004687"/>
    </source>
</evidence>
<evidence type="ECO:0000256" key="4">
    <source>
        <dbReference type="ARBA" id="ARBA00022502"/>
    </source>
</evidence>
<feature type="transmembrane region" description="Helical" evidence="11">
    <location>
        <begin position="20"/>
        <end position="45"/>
    </location>
</feature>
<dbReference type="GO" id="GO:0005789">
    <property type="term" value="C:endoplasmic reticulum membrane"/>
    <property type="evidence" value="ECO:0007669"/>
    <property type="project" value="UniProtKB-SubCell"/>
</dbReference>
<evidence type="ECO:0000313" key="12">
    <source>
        <dbReference type="EMBL" id="CBK19807.2"/>
    </source>
</evidence>
<dbReference type="RefSeq" id="XP_012893855.1">
    <property type="nucleotide sequence ID" value="XM_013038401.1"/>
</dbReference>
<dbReference type="InterPro" id="IPR007704">
    <property type="entry name" value="PIG-M"/>
</dbReference>
<dbReference type="EC" id="2.4.1.-" evidence="11"/>
<evidence type="ECO:0000256" key="3">
    <source>
        <dbReference type="ARBA" id="ARBA00011071"/>
    </source>
</evidence>
<keyword evidence="6 11" id="KW-0808">Transferase</keyword>
<dbReference type="UniPathway" id="UPA00196"/>
<evidence type="ECO:0000256" key="5">
    <source>
        <dbReference type="ARBA" id="ARBA00022676"/>
    </source>
</evidence>
<dbReference type="OMA" id="LINCWIL"/>
<evidence type="ECO:0000256" key="7">
    <source>
        <dbReference type="ARBA" id="ARBA00022692"/>
    </source>
</evidence>
<dbReference type="PANTHER" id="PTHR12886">
    <property type="entry name" value="PIG-M MANNOSYLTRANSFERASE"/>
    <property type="match status" value="1"/>
</dbReference>
<evidence type="ECO:0000256" key="9">
    <source>
        <dbReference type="ARBA" id="ARBA00022989"/>
    </source>
</evidence>
<feature type="transmembrane region" description="Helical" evidence="11">
    <location>
        <begin position="196"/>
        <end position="214"/>
    </location>
</feature>
<keyword evidence="9 11" id="KW-1133">Transmembrane helix</keyword>
<proteinExistence type="inferred from homology"/>
<evidence type="ECO:0000256" key="1">
    <source>
        <dbReference type="ARBA" id="ARBA00004477"/>
    </source>
</evidence>
<reference evidence="12" key="1">
    <citation type="submission" date="2010-02" db="EMBL/GenBank/DDBJ databases">
        <title>Sequencing and annotation of the Blastocystis hominis genome.</title>
        <authorList>
            <person name="Wincker P."/>
        </authorList>
    </citation>
    <scope>NUCLEOTIDE SEQUENCE</scope>
    <source>
        <strain evidence="12">Singapore isolate B</strain>
    </source>
</reference>
<dbReference type="OrthoDB" id="1741594at2759"/>
<dbReference type="PANTHER" id="PTHR12886:SF0">
    <property type="entry name" value="GPI MANNOSYLTRANSFERASE 1"/>
    <property type="match status" value="1"/>
</dbReference>
<keyword evidence="13" id="KW-1185">Reference proteome</keyword>
<comment type="similarity">
    <text evidence="3 11">Belongs to the PIGM family.</text>
</comment>
<feature type="transmembrane region" description="Helical" evidence="11">
    <location>
        <begin position="221"/>
        <end position="240"/>
    </location>
</feature>
<keyword evidence="7 11" id="KW-0812">Transmembrane</keyword>
<comment type="function">
    <text evidence="11">Catalytic subunit of the glycosylphosphatidylinositol-mannosyltransferase I complex which catalyzes the transfer of the first mannose, via an alpha-1,4 bond from a dolichol-phosphate-mannose (Dol-P-Man) to the glucosaminyl acyl phosphatidylinositol (GlcN-(acyl)PI) intermediate to generate alpha-D-Man-(1-&gt;4)-alpha-D-GlcN-(1-&gt;6)-(1-radyl,2-acyl-sn-glycero-3-phospho)-2-acyl-inositol and participates in the sixth step of the glycosylphosphatidylinositol-anchor biosynthesis.</text>
</comment>
<feature type="transmembrane region" description="Helical" evidence="11">
    <location>
        <begin position="260"/>
        <end position="280"/>
    </location>
</feature>
<dbReference type="Pfam" id="PF05007">
    <property type="entry name" value="Mannosyl_trans"/>
    <property type="match status" value="1"/>
</dbReference>
<sequence length="325" mass="38144">MRATYRYTPILAYLMIPNHVLFYSFGKCIFSLCDVLCGILVFQIFKNQGIETRKNLRLTSLWVFNPYVIYLSTRGSADSLECLFVFLTVFLILKGKIAFSAIVFGISVHFKLYPIVYSLALFCYSLSKSWRKALRLTLISASVYLSLQFLFTEIYGITFLNETLFHHAQRVDIKHNYSIYFYPFYLLSSMHRKPGLWVWIPHLLLFPLISVKFYQDLPLAIFVLTFLFVTFNKVITAQYFNWWIGPLILIVPQSSLTKLQWVMILILFLGPQSLWNYVAYQLEFNGKNTFREVWFLCIVIFISNVILLLIILQGHNFALFKCKTD</sequence>
<evidence type="ECO:0000256" key="10">
    <source>
        <dbReference type="ARBA" id="ARBA00023136"/>
    </source>
</evidence>
<keyword evidence="4 11" id="KW-0337">GPI-anchor biosynthesis</keyword>
<evidence type="ECO:0000256" key="6">
    <source>
        <dbReference type="ARBA" id="ARBA00022679"/>
    </source>
</evidence>
<dbReference type="GO" id="GO:0051751">
    <property type="term" value="F:alpha-1,4-mannosyltransferase activity"/>
    <property type="evidence" value="ECO:0007669"/>
    <property type="project" value="InterPro"/>
</dbReference>
<dbReference type="GeneID" id="24917538"/>
<dbReference type="GO" id="GO:0004376">
    <property type="term" value="F:GPI mannosyltransferase activity"/>
    <property type="evidence" value="ECO:0007669"/>
    <property type="project" value="InterPro"/>
</dbReference>
<protein>
    <recommendedName>
        <fullName evidence="11">GPI mannosyltransferase 1</fullName>
        <ecNumber evidence="11">2.4.1.-</ecNumber>
    </recommendedName>
    <alternativeName>
        <fullName evidence="11">GPI mannosyltransferase I</fullName>
    </alternativeName>
</protein>
<evidence type="ECO:0000256" key="11">
    <source>
        <dbReference type="RuleBase" id="RU365064"/>
    </source>
</evidence>
<keyword evidence="5 11" id="KW-0328">Glycosyltransferase</keyword>
<organism evidence="12">
    <name type="scientific">Blastocystis hominis</name>
    <dbReference type="NCBI Taxonomy" id="12968"/>
    <lineage>
        <taxon>Eukaryota</taxon>
        <taxon>Sar</taxon>
        <taxon>Stramenopiles</taxon>
        <taxon>Bigyra</taxon>
        <taxon>Opalozoa</taxon>
        <taxon>Opalinata</taxon>
        <taxon>Blastocystidae</taxon>
        <taxon>Blastocystis</taxon>
    </lineage>
</organism>
<evidence type="ECO:0000256" key="8">
    <source>
        <dbReference type="ARBA" id="ARBA00022824"/>
    </source>
</evidence>
<name>D8LVG8_BLAHO</name>
<dbReference type="EMBL" id="FN668638">
    <property type="protein sequence ID" value="CBK19807.2"/>
    <property type="molecule type" value="Genomic_DNA"/>
</dbReference>
<feature type="transmembrane region" description="Helical" evidence="11">
    <location>
        <begin position="292"/>
        <end position="312"/>
    </location>
</feature>
<dbReference type="GO" id="GO:1990529">
    <property type="term" value="C:glycosylphosphatidylinositol-mannosyltransferase I complex"/>
    <property type="evidence" value="ECO:0007669"/>
    <property type="project" value="TreeGrafter"/>
</dbReference>
<dbReference type="GO" id="GO:0006506">
    <property type="term" value="P:GPI anchor biosynthetic process"/>
    <property type="evidence" value="ECO:0007669"/>
    <property type="project" value="UniProtKB-UniPathway"/>
</dbReference>
<feature type="transmembrane region" description="Helical" evidence="11">
    <location>
        <begin position="82"/>
        <end position="104"/>
    </location>
</feature>
<comment type="pathway">
    <text evidence="2 11">Glycolipid biosynthesis; glycosylphosphatidylinositol-anchor biosynthesis.</text>
</comment>
<dbReference type="FunCoup" id="D8LVG8">
    <property type="interactions" value="345"/>
</dbReference>
<comment type="subcellular location">
    <subcellularLocation>
        <location evidence="1 11">Endoplasmic reticulum membrane</location>
        <topology evidence="1 11">Multi-pass membrane protein</topology>
    </subcellularLocation>
</comment>
<dbReference type="InParanoid" id="D8LVG8"/>
<keyword evidence="8 11" id="KW-0256">Endoplasmic reticulum</keyword>
<dbReference type="Proteomes" id="UP000008312">
    <property type="component" value="Unassembled WGS sequence"/>
</dbReference>
<accession>D8LVG8</accession>